<proteinExistence type="predicted"/>
<evidence type="ECO:0000313" key="1">
    <source>
        <dbReference type="EMBL" id="PBK59193.1"/>
    </source>
</evidence>
<dbReference type="AlphaFoldDB" id="A0A2H3B5S6"/>
<name>A0A2H3B5S6_9AGAR</name>
<gene>
    <name evidence="1" type="ORF">ARMSODRAFT_806510</name>
</gene>
<accession>A0A2H3B5S6</accession>
<reference evidence="2" key="1">
    <citation type="journal article" date="2017" name="Nat. Ecol. Evol.">
        <title>Genome expansion and lineage-specific genetic innovations in the forest pathogenic fungi Armillaria.</title>
        <authorList>
            <person name="Sipos G."/>
            <person name="Prasanna A.N."/>
            <person name="Walter M.C."/>
            <person name="O'Connor E."/>
            <person name="Balint B."/>
            <person name="Krizsan K."/>
            <person name="Kiss B."/>
            <person name="Hess J."/>
            <person name="Varga T."/>
            <person name="Slot J."/>
            <person name="Riley R."/>
            <person name="Boka B."/>
            <person name="Rigling D."/>
            <person name="Barry K."/>
            <person name="Lee J."/>
            <person name="Mihaltcheva S."/>
            <person name="LaButti K."/>
            <person name="Lipzen A."/>
            <person name="Waldron R."/>
            <person name="Moloney N.M."/>
            <person name="Sperisen C."/>
            <person name="Kredics L."/>
            <person name="Vagvoelgyi C."/>
            <person name="Patrignani A."/>
            <person name="Fitzpatrick D."/>
            <person name="Nagy I."/>
            <person name="Doyle S."/>
            <person name="Anderson J.B."/>
            <person name="Grigoriev I.V."/>
            <person name="Gueldener U."/>
            <person name="Muensterkoetter M."/>
            <person name="Nagy L.G."/>
        </authorList>
    </citation>
    <scope>NUCLEOTIDE SEQUENCE [LARGE SCALE GENOMIC DNA]</scope>
    <source>
        <strain evidence="2">28-4</strain>
    </source>
</reference>
<evidence type="ECO:0000313" key="2">
    <source>
        <dbReference type="Proteomes" id="UP000218334"/>
    </source>
</evidence>
<keyword evidence="2" id="KW-1185">Reference proteome</keyword>
<dbReference type="EMBL" id="KZ293510">
    <property type="protein sequence ID" value="PBK59193.1"/>
    <property type="molecule type" value="Genomic_DNA"/>
</dbReference>
<dbReference type="Proteomes" id="UP000218334">
    <property type="component" value="Unassembled WGS sequence"/>
</dbReference>
<protein>
    <submittedName>
        <fullName evidence="1">Uncharacterized protein</fullName>
    </submittedName>
</protein>
<sequence>MRYGWRYSLWRSGTRAPSQNYSSSRGIRLQMYPTDSTNPGGVTVFRCAKRATAGVVVAWRLPKKLWIAFCRHESLMTLDVVVPSKAPRGFTASISLPSALAMLRIKHQAQGQEAVILLGFTERSAPMVTAAMDRCTLKGSQVEGILKLYPETRISARVRETNGSIFTCRAYDDDER</sequence>
<organism evidence="1 2">
    <name type="scientific">Armillaria solidipes</name>
    <dbReference type="NCBI Taxonomy" id="1076256"/>
    <lineage>
        <taxon>Eukaryota</taxon>
        <taxon>Fungi</taxon>
        <taxon>Dikarya</taxon>
        <taxon>Basidiomycota</taxon>
        <taxon>Agaricomycotina</taxon>
        <taxon>Agaricomycetes</taxon>
        <taxon>Agaricomycetidae</taxon>
        <taxon>Agaricales</taxon>
        <taxon>Marasmiineae</taxon>
        <taxon>Physalacriaceae</taxon>
        <taxon>Armillaria</taxon>
    </lineage>
</organism>